<dbReference type="RefSeq" id="WP_328274895.1">
    <property type="nucleotide sequence ID" value="NZ_JARTLD010000004.1"/>
</dbReference>
<name>A0ABU6PMD2_9BACL</name>
<dbReference type="Gene3D" id="3.90.550.10">
    <property type="entry name" value="Spore Coat Polysaccharide Biosynthesis Protein SpsA, Chain A"/>
    <property type="match status" value="1"/>
</dbReference>
<evidence type="ECO:0000256" key="1">
    <source>
        <dbReference type="SAM" id="MobiDB-lite"/>
    </source>
</evidence>
<keyword evidence="3" id="KW-0328">Glycosyltransferase</keyword>
<keyword evidence="3" id="KW-0808">Transferase</keyword>
<dbReference type="EC" id="2.4.-.-" evidence="3"/>
<dbReference type="GO" id="GO:0016757">
    <property type="term" value="F:glycosyltransferase activity"/>
    <property type="evidence" value="ECO:0007669"/>
    <property type="project" value="UniProtKB-KW"/>
</dbReference>
<gene>
    <name evidence="3" type="ORF">P9847_01725</name>
</gene>
<dbReference type="PANTHER" id="PTHR43179:SF7">
    <property type="entry name" value="RHAMNOSYLTRANSFERASE WBBL"/>
    <property type="match status" value="1"/>
</dbReference>
<dbReference type="InterPro" id="IPR001173">
    <property type="entry name" value="Glyco_trans_2-like"/>
</dbReference>
<dbReference type="SUPFAM" id="SSF53448">
    <property type="entry name" value="Nucleotide-diphospho-sugar transferases"/>
    <property type="match status" value="1"/>
</dbReference>
<evidence type="ECO:0000313" key="4">
    <source>
        <dbReference type="Proteomes" id="UP001343257"/>
    </source>
</evidence>
<dbReference type="EMBL" id="JARTLD010000004">
    <property type="protein sequence ID" value="MED5016018.1"/>
    <property type="molecule type" value="Genomic_DNA"/>
</dbReference>
<organism evidence="3 4">
    <name type="scientific">Paenibacillus chibensis</name>
    <dbReference type="NCBI Taxonomy" id="59846"/>
    <lineage>
        <taxon>Bacteria</taxon>
        <taxon>Bacillati</taxon>
        <taxon>Bacillota</taxon>
        <taxon>Bacilli</taxon>
        <taxon>Bacillales</taxon>
        <taxon>Paenibacillaceae</taxon>
        <taxon>Paenibacillus</taxon>
    </lineage>
</organism>
<evidence type="ECO:0000259" key="2">
    <source>
        <dbReference type="Pfam" id="PF00535"/>
    </source>
</evidence>
<feature type="region of interest" description="Disordered" evidence="1">
    <location>
        <begin position="1"/>
        <end position="24"/>
    </location>
</feature>
<dbReference type="Pfam" id="PF00535">
    <property type="entry name" value="Glycos_transf_2"/>
    <property type="match status" value="1"/>
</dbReference>
<dbReference type="CDD" id="cd04186">
    <property type="entry name" value="GT_2_like_c"/>
    <property type="match status" value="1"/>
</dbReference>
<sequence>MKGSISRTMVKPDRRKRTNRNSVEAASNSYRLGYERGYEQGIEKGKAAFGQPYHGTSIVIPSYNQVEYLIRCIESIESHTPEPHEIIVVDNGSTDGTGAYLDQRSGQLRFKRLDINRGFSGGVNQGLMMAKGDTIVILNNDTLVTPGWLGHMLQCLQSDAQVGAVGPVTNYISGEQQIDVPYANVEQMWEYAATRSKPDQKEWRPTDRLVGFCILFRRTLLERIGYFDEGFRIGNYEDDDWIIRARLCGLKLMIAGDAFIHHFGSVSMKTLGTEQFHEVDGYNERYFAGKWGNSHAWVEAVRQQGAGRWHEATSGNPASPAEFFPSHVLIRDQGGREFFLYHGAKHPCSGFGLAERTGLQSVTLSRMDILHIPTAENALRGEELLNFVLSMEKESADGQLVSDADGTVYQMSQGSIRPFVSDYALERWQMKGRSILKLPAEQLQLLPRGLPIIAPPVLENPVL</sequence>
<accession>A0ABU6PMD2</accession>
<dbReference type="InterPro" id="IPR029044">
    <property type="entry name" value="Nucleotide-diphossugar_trans"/>
</dbReference>
<keyword evidence="4" id="KW-1185">Reference proteome</keyword>
<protein>
    <submittedName>
        <fullName evidence="3">Glycosyltransferase family 2 protein</fullName>
        <ecNumber evidence="3">2.4.-.-</ecNumber>
    </submittedName>
</protein>
<proteinExistence type="predicted"/>
<reference evidence="3 4" key="1">
    <citation type="submission" date="2023-03" db="EMBL/GenBank/DDBJ databases">
        <title>Bacillus Genome Sequencing.</title>
        <authorList>
            <person name="Dunlap C."/>
        </authorList>
    </citation>
    <scope>NUCLEOTIDE SEQUENCE [LARGE SCALE GENOMIC DNA]</scope>
    <source>
        <strain evidence="3 4">NRS-52</strain>
    </source>
</reference>
<dbReference type="PANTHER" id="PTHR43179">
    <property type="entry name" value="RHAMNOSYLTRANSFERASE WBBL"/>
    <property type="match status" value="1"/>
</dbReference>
<comment type="caution">
    <text evidence="3">The sequence shown here is derived from an EMBL/GenBank/DDBJ whole genome shotgun (WGS) entry which is preliminary data.</text>
</comment>
<feature type="domain" description="Glycosyltransferase 2-like" evidence="2">
    <location>
        <begin position="57"/>
        <end position="224"/>
    </location>
</feature>
<dbReference type="Proteomes" id="UP001343257">
    <property type="component" value="Unassembled WGS sequence"/>
</dbReference>
<evidence type="ECO:0000313" key="3">
    <source>
        <dbReference type="EMBL" id="MED5016018.1"/>
    </source>
</evidence>